<accession>X0XF85</accession>
<comment type="caution">
    <text evidence="1">The sequence shown here is derived from an EMBL/GenBank/DDBJ whole genome shotgun (WGS) entry which is preliminary data.</text>
</comment>
<evidence type="ECO:0008006" key="2">
    <source>
        <dbReference type="Google" id="ProtNLM"/>
    </source>
</evidence>
<organism evidence="1">
    <name type="scientific">marine sediment metagenome</name>
    <dbReference type="NCBI Taxonomy" id="412755"/>
    <lineage>
        <taxon>unclassified sequences</taxon>
        <taxon>metagenomes</taxon>
        <taxon>ecological metagenomes</taxon>
    </lineage>
</organism>
<dbReference type="SUPFAM" id="SSF69304">
    <property type="entry name" value="Tricorn protease N-terminal domain"/>
    <property type="match status" value="1"/>
</dbReference>
<sequence>PESSGIWRMDLESGKHELIVTIADVAKIPYPHADLSKAKHYFNHLLVSPDGLRLEFLNRWREEKSSSWGTRMLTCAADGSDIRIVDDCGLTSHFIWHDAQHILAWSRAFSKRGDFCMFNERTGIFEPIGSKLMTQDGHVNCLPHAEWFINDTYPNEERMRSLYLYHMPSAQRIDIGAFLSPQEYDGEWRCDLHPRLSPDGRKAIIDSVHEGNGRQMYLVDIGDIVG</sequence>
<proteinExistence type="predicted"/>
<dbReference type="InterPro" id="IPR015943">
    <property type="entry name" value="WD40/YVTN_repeat-like_dom_sf"/>
</dbReference>
<dbReference type="Gene3D" id="2.130.10.10">
    <property type="entry name" value="YVTN repeat-like/Quinoprotein amine dehydrogenase"/>
    <property type="match status" value="1"/>
</dbReference>
<dbReference type="AlphaFoldDB" id="X0XF85"/>
<reference evidence="1" key="1">
    <citation type="journal article" date="2014" name="Front. Microbiol.">
        <title>High frequency of phylogenetically diverse reductive dehalogenase-homologous genes in deep subseafloor sedimentary metagenomes.</title>
        <authorList>
            <person name="Kawai M."/>
            <person name="Futagami T."/>
            <person name="Toyoda A."/>
            <person name="Takaki Y."/>
            <person name="Nishi S."/>
            <person name="Hori S."/>
            <person name="Arai W."/>
            <person name="Tsubouchi T."/>
            <person name="Morono Y."/>
            <person name="Uchiyama I."/>
            <person name="Ito T."/>
            <person name="Fujiyama A."/>
            <person name="Inagaki F."/>
            <person name="Takami H."/>
        </authorList>
    </citation>
    <scope>NUCLEOTIDE SEQUENCE</scope>
    <source>
        <strain evidence="1">Expedition CK06-06</strain>
    </source>
</reference>
<evidence type="ECO:0000313" key="1">
    <source>
        <dbReference type="EMBL" id="GAG41859.1"/>
    </source>
</evidence>
<protein>
    <recommendedName>
        <fullName evidence="2">Dipeptidylpeptidase IV N-terminal domain-containing protein</fullName>
    </recommendedName>
</protein>
<name>X0XF85_9ZZZZ</name>
<feature type="non-terminal residue" evidence="1">
    <location>
        <position position="1"/>
    </location>
</feature>
<dbReference type="EMBL" id="BARS01041218">
    <property type="protein sequence ID" value="GAG41859.1"/>
    <property type="molecule type" value="Genomic_DNA"/>
</dbReference>
<gene>
    <name evidence="1" type="ORF">S01H1_62716</name>
</gene>